<dbReference type="PANTHER" id="PTHR42830:SF2">
    <property type="entry name" value="OSMC_OHR FAMILY PROTEIN"/>
    <property type="match status" value="1"/>
</dbReference>
<dbReference type="OrthoDB" id="2242871at2"/>
<evidence type="ECO:0000313" key="3">
    <source>
        <dbReference type="Proteomes" id="UP000076577"/>
    </source>
</evidence>
<evidence type="ECO:0000313" key="2">
    <source>
        <dbReference type="EMBL" id="KZL09103.1"/>
    </source>
</evidence>
<dbReference type="Gene3D" id="3.30.300.20">
    <property type="match status" value="1"/>
</dbReference>
<keyword evidence="3" id="KW-1185">Reference proteome</keyword>
<accession>A0A161XCL7</accession>
<dbReference type="InterPro" id="IPR015946">
    <property type="entry name" value="KH_dom-like_a/b"/>
</dbReference>
<sequence>MNTSAKTKLAEFTVDANWAGDMMSGGGQLNAPDLNSPISVPTKLGGPGNATNPEELLAAASSSCALITAVAILQFHGVPAMPVSCRTTTEFEQTPNGPKAVSVTHNIELDSVPDQIGLEKLAQMVEGGCMVSQAMRGNVETKAQVKIRETV</sequence>
<dbReference type="Proteomes" id="UP000076577">
    <property type="component" value="Unassembled WGS sequence"/>
</dbReference>
<dbReference type="RefSeq" id="WP_068010141.1">
    <property type="nucleotide sequence ID" value="NZ_FOFM01000020.1"/>
</dbReference>
<proteinExistence type="predicted"/>
<comment type="caution">
    <text evidence="2">The sequence shown here is derived from an EMBL/GenBank/DDBJ whole genome shotgun (WGS) entry which is preliminary data.</text>
</comment>
<organism evidence="2 3">
    <name type="scientific">Pseudovibrio axinellae</name>
    <dbReference type="NCBI Taxonomy" id="989403"/>
    <lineage>
        <taxon>Bacteria</taxon>
        <taxon>Pseudomonadati</taxon>
        <taxon>Pseudomonadota</taxon>
        <taxon>Alphaproteobacteria</taxon>
        <taxon>Hyphomicrobiales</taxon>
        <taxon>Stappiaceae</taxon>
        <taxon>Pseudovibrio</taxon>
    </lineage>
</organism>
<protein>
    <submittedName>
        <fullName evidence="2">OsmC-like protein</fullName>
    </submittedName>
</protein>
<gene>
    <name evidence="2" type="ORF">PsAD2_04107</name>
</gene>
<name>A0A161XCL7_9HYPH</name>
<dbReference type="SUPFAM" id="SSF82784">
    <property type="entry name" value="OsmC-like"/>
    <property type="match status" value="1"/>
</dbReference>
<dbReference type="PATRIC" id="fig|989403.3.peg.4483"/>
<reference evidence="2 3" key="1">
    <citation type="journal article" date="2016" name="Front. Microbiol.">
        <title>Comparative Genomic Analysis Reveals a Diverse Repertoire of Genes Involved in Prokaryote-Eukaryote Interactions within the Pseudovibrio Genus.</title>
        <authorList>
            <person name="Romano S."/>
            <person name="Fernandez-Guerra A."/>
            <person name="Reen F.J."/>
            <person name="Glockner F.O."/>
            <person name="Crowley S.P."/>
            <person name="O'Sullivan O."/>
            <person name="Cotter P.D."/>
            <person name="Adams C."/>
            <person name="Dobson A.D."/>
            <person name="O'Gara F."/>
        </authorList>
    </citation>
    <scope>NUCLEOTIDE SEQUENCE [LARGE SCALE GENOMIC DNA]</scope>
    <source>
        <strain evidence="2 3">Ad2</strain>
    </source>
</reference>
<dbReference type="InterPro" id="IPR052707">
    <property type="entry name" value="OsmC_Ohr_Peroxiredoxin"/>
</dbReference>
<dbReference type="Pfam" id="PF02566">
    <property type="entry name" value="OsmC"/>
    <property type="match status" value="1"/>
</dbReference>
<evidence type="ECO:0000256" key="1">
    <source>
        <dbReference type="SAM" id="MobiDB-lite"/>
    </source>
</evidence>
<dbReference type="AlphaFoldDB" id="A0A161XCL7"/>
<dbReference type="EMBL" id="LMCB01000125">
    <property type="protein sequence ID" value="KZL09103.1"/>
    <property type="molecule type" value="Genomic_DNA"/>
</dbReference>
<dbReference type="InterPro" id="IPR003718">
    <property type="entry name" value="OsmC/Ohr_fam"/>
</dbReference>
<dbReference type="PANTHER" id="PTHR42830">
    <property type="entry name" value="OSMOTICALLY INDUCIBLE FAMILY PROTEIN"/>
    <property type="match status" value="1"/>
</dbReference>
<dbReference type="InterPro" id="IPR036102">
    <property type="entry name" value="OsmC/Ohrsf"/>
</dbReference>
<dbReference type="STRING" id="989403.SAMN05421798_12014"/>
<feature type="region of interest" description="Disordered" evidence="1">
    <location>
        <begin position="27"/>
        <end position="47"/>
    </location>
</feature>